<feature type="region of interest" description="Disordered" evidence="1">
    <location>
        <begin position="1"/>
        <end position="56"/>
    </location>
</feature>
<dbReference type="Proteomes" id="UP000509638">
    <property type="component" value="Chromosome"/>
</dbReference>
<reference evidence="2 3" key="1">
    <citation type="submission" date="2020-06" db="EMBL/GenBank/DDBJ databases">
        <authorList>
            <person name="Jo H."/>
        </authorList>
    </citation>
    <scope>NUCLEOTIDE SEQUENCE [LARGE SCALE GENOMIC DNA]</scope>
    <source>
        <strain evidence="2 3">I46</strain>
    </source>
</reference>
<name>A0A7D5IQ23_9MICO</name>
<dbReference type="RefSeq" id="WP_178011173.1">
    <property type="nucleotide sequence ID" value="NZ_CP058316.1"/>
</dbReference>
<feature type="compositionally biased region" description="Acidic residues" evidence="1">
    <location>
        <begin position="29"/>
        <end position="39"/>
    </location>
</feature>
<protein>
    <submittedName>
        <fullName evidence="2">Uncharacterized protein</fullName>
    </submittedName>
</protein>
<evidence type="ECO:0000313" key="2">
    <source>
        <dbReference type="EMBL" id="QLD11321.1"/>
    </source>
</evidence>
<dbReference type="EMBL" id="CP058316">
    <property type="protein sequence ID" value="QLD11321.1"/>
    <property type="molecule type" value="Genomic_DNA"/>
</dbReference>
<dbReference type="AlphaFoldDB" id="A0A7D5IQ23"/>
<accession>A0A7D5IQ23</accession>
<sequence>MSLNNNMPIVPPGALAGDADDTAPTREVDGEEVLDDDIDAAQVSSIDADRAAASGD</sequence>
<evidence type="ECO:0000256" key="1">
    <source>
        <dbReference type="SAM" id="MobiDB-lite"/>
    </source>
</evidence>
<evidence type="ECO:0000313" key="3">
    <source>
        <dbReference type="Proteomes" id="UP000509638"/>
    </source>
</evidence>
<gene>
    <name evidence="2" type="ORF">HW566_05745</name>
</gene>
<organism evidence="2 3">
    <name type="scientific">Microbacterium oleivorans</name>
    <dbReference type="NCBI Taxonomy" id="273677"/>
    <lineage>
        <taxon>Bacteria</taxon>
        <taxon>Bacillati</taxon>
        <taxon>Actinomycetota</taxon>
        <taxon>Actinomycetes</taxon>
        <taxon>Micrococcales</taxon>
        <taxon>Microbacteriaceae</taxon>
        <taxon>Microbacterium</taxon>
    </lineage>
</organism>
<proteinExistence type="predicted"/>